<dbReference type="Gene3D" id="3.20.20.30">
    <property type="entry name" value="Luciferase-like domain"/>
    <property type="match status" value="1"/>
</dbReference>
<gene>
    <name evidence="2" type="ORF">ACELLULO517_15175</name>
</gene>
<dbReference type="GO" id="GO:0016705">
    <property type="term" value="F:oxidoreductase activity, acting on paired donors, with incorporation or reduction of molecular oxygen"/>
    <property type="evidence" value="ECO:0007669"/>
    <property type="project" value="InterPro"/>
</dbReference>
<evidence type="ECO:0000313" key="2">
    <source>
        <dbReference type="EMBL" id="MCB8881590.1"/>
    </source>
</evidence>
<feature type="domain" description="Luciferase-like" evidence="1">
    <location>
        <begin position="25"/>
        <end position="297"/>
    </location>
</feature>
<reference evidence="2 3" key="1">
    <citation type="journal article" date="2021" name="Microorganisms">
        <title>Acidisoma silvae sp. nov. and Acidisomacellulosilytica sp. nov., Two Acidophilic Bacteria Isolated from Decaying Wood, Hydrolyzing Cellulose and Producing Poly-3-hydroxybutyrate.</title>
        <authorList>
            <person name="Mieszkin S."/>
            <person name="Pouder E."/>
            <person name="Uroz S."/>
            <person name="Simon-Colin C."/>
            <person name="Alain K."/>
        </authorList>
    </citation>
    <scope>NUCLEOTIDE SEQUENCE [LARGE SCALE GENOMIC DNA]</scope>
    <source>
        <strain evidence="2 3">HW T5.17</strain>
    </source>
</reference>
<evidence type="ECO:0000259" key="1">
    <source>
        <dbReference type="Pfam" id="PF00296"/>
    </source>
</evidence>
<accession>A0A963Z2J9</accession>
<dbReference type="InterPro" id="IPR036661">
    <property type="entry name" value="Luciferase-like_sf"/>
</dbReference>
<dbReference type="InterPro" id="IPR050766">
    <property type="entry name" value="Bact_Lucif_Oxidored"/>
</dbReference>
<sequence length="338" mass="36627">MMDHPRPLGIFNQMWGQAGVADATILNTAIEEMVLAEALGFASIWIGEHHLPPGTGGFYGRVPAAEVFLGHLSGRLRRIGLGTGVKLFATDARRAAEEMMTLNLLAPDRVEFGIGQGPTLPDSTETRTEKALRFRAQMTALLDHLRGVVRVGEKPLSLAPAPDLAQRIWVAARDDASIDFAAAQGLNFVVGQAENGIAQSRFVQRYRAAGGRGEARGVRLVFVAETRAEAEAECAEATELYFGLLGYKGYHADGITAGLLPETADSPAEKRRQVDFLAGTPDDVAQMLNDHIALTGIDRLDVMPQLPGIRTEAVARSLRLIATEVRPRLRFPEKREAA</sequence>
<dbReference type="AlphaFoldDB" id="A0A963Z2J9"/>
<dbReference type="EMBL" id="JAESVA010000005">
    <property type="protein sequence ID" value="MCB8881590.1"/>
    <property type="molecule type" value="Genomic_DNA"/>
</dbReference>
<protein>
    <submittedName>
        <fullName evidence="2">LLM class flavin-dependent oxidoreductase</fullName>
    </submittedName>
</protein>
<evidence type="ECO:0000313" key="3">
    <source>
        <dbReference type="Proteomes" id="UP000721844"/>
    </source>
</evidence>
<dbReference type="GO" id="GO:0005829">
    <property type="term" value="C:cytosol"/>
    <property type="evidence" value="ECO:0007669"/>
    <property type="project" value="TreeGrafter"/>
</dbReference>
<dbReference type="Proteomes" id="UP000721844">
    <property type="component" value="Unassembled WGS sequence"/>
</dbReference>
<dbReference type="PANTHER" id="PTHR30137:SF6">
    <property type="entry name" value="LUCIFERASE-LIKE MONOOXYGENASE"/>
    <property type="match status" value="1"/>
</dbReference>
<comment type="caution">
    <text evidence="2">The sequence shown here is derived from an EMBL/GenBank/DDBJ whole genome shotgun (WGS) entry which is preliminary data.</text>
</comment>
<organism evidence="2 3">
    <name type="scientific">Acidisoma cellulosilyticum</name>
    <dbReference type="NCBI Taxonomy" id="2802395"/>
    <lineage>
        <taxon>Bacteria</taxon>
        <taxon>Pseudomonadati</taxon>
        <taxon>Pseudomonadota</taxon>
        <taxon>Alphaproteobacteria</taxon>
        <taxon>Acetobacterales</taxon>
        <taxon>Acidocellaceae</taxon>
        <taxon>Acidisoma</taxon>
    </lineage>
</organism>
<keyword evidence="3" id="KW-1185">Reference proteome</keyword>
<dbReference type="SUPFAM" id="SSF51679">
    <property type="entry name" value="Bacterial luciferase-like"/>
    <property type="match status" value="1"/>
</dbReference>
<dbReference type="PANTHER" id="PTHR30137">
    <property type="entry name" value="LUCIFERASE-LIKE MONOOXYGENASE"/>
    <property type="match status" value="1"/>
</dbReference>
<dbReference type="InterPro" id="IPR011251">
    <property type="entry name" value="Luciferase-like_dom"/>
</dbReference>
<proteinExistence type="predicted"/>
<dbReference type="Pfam" id="PF00296">
    <property type="entry name" value="Bac_luciferase"/>
    <property type="match status" value="1"/>
</dbReference>
<dbReference type="RefSeq" id="WP_227308261.1">
    <property type="nucleotide sequence ID" value="NZ_JAESVA010000005.1"/>
</dbReference>
<name>A0A963Z2J9_9PROT</name>